<evidence type="ECO:0000256" key="4">
    <source>
        <dbReference type="ARBA" id="ARBA00022705"/>
    </source>
</evidence>
<dbReference type="OrthoDB" id="9778364at2"/>
<dbReference type="SMART" id="SM00382">
    <property type="entry name" value="AAA"/>
    <property type="match status" value="1"/>
</dbReference>
<comment type="similarity">
    <text evidence="2">Belongs to the AAA ATPase family. RarA/MGS1/WRNIP1 subfamily.</text>
</comment>
<evidence type="ECO:0000313" key="8">
    <source>
        <dbReference type="EMBL" id="SHJ02350.1"/>
    </source>
</evidence>
<dbReference type="InterPro" id="IPR003959">
    <property type="entry name" value="ATPase_AAA_core"/>
</dbReference>
<dbReference type="Gene3D" id="1.10.8.60">
    <property type="match status" value="1"/>
</dbReference>
<dbReference type="Pfam" id="PF00004">
    <property type="entry name" value="AAA"/>
    <property type="match status" value="1"/>
</dbReference>
<dbReference type="InterPro" id="IPR032423">
    <property type="entry name" value="AAA_assoc_2"/>
</dbReference>
<evidence type="ECO:0000259" key="7">
    <source>
        <dbReference type="SMART" id="SM00382"/>
    </source>
</evidence>
<dbReference type="FunFam" id="1.10.3710.10:FF:000004">
    <property type="entry name" value="Putative ATPase, AAA family"/>
    <property type="match status" value="1"/>
</dbReference>
<dbReference type="STRING" id="415425.SAMN05444363_2396"/>
<feature type="domain" description="AAA+ ATPase" evidence="7">
    <location>
        <begin position="38"/>
        <end position="156"/>
    </location>
</feature>
<dbReference type="GO" id="GO:0000731">
    <property type="term" value="P:DNA synthesis involved in DNA repair"/>
    <property type="evidence" value="ECO:0007669"/>
    <property type="project" value="TreeGrafter"/>
</dbReference>
<proteinExistence type="inferred from homology"/>
<dbReference type="RefSeq" id="WP_073311727.1">
    <property type="nucleotide sequence ID" value="NZ_FQZI01000004.1"/>
</dbReference>
<dbReference type="SUPFAM" id="SSF48019">
    <property type="entry name" value="post-AAA+ oligomerization domain-like"/>
    <property type="match status" value="1"/>
</dbReference>
<evidence type="ECO:0000256" key="1">
    <source>
        <dbReference type="ARBA" id="ARBA00002393"/>
    </source>
</evidence>
<evidence type="ECO:0000256" key="6">
    <source>
        <dbReference type="ARBA" id="ARBA00022840"/>
    </source>
</evidence>
<dbReference type="GO" id="GO:0006261">
    <property type="term" value="P:DNA-templated DNA replication"/>
    <property type="evidence" value="ECO:0007669"/>
    <property type="project" value="TreeGrafter"/>
</dbReference>
<reference evidence="9" key="1">
    <citation type="submission" date="2016-11" db="EMBL/GenBank/DDBJ databases">
        <authorList>
            <person name="Varghese N."/>
            <person name="Submissions S."/>
        </authorList>
    </citation>
    <scope>NUCLEOTIDE SEQUENCE [LARGE SCALE GENOMIC DNA]</scope>
    <source>
        <strain evidence="9">DSM 18829</strain>
    </source>
</reference>
<dbReference type="Pfam" id="PF16193">
    <property type="entry name" value="AAA_assoc_2"/>
    <property type="match status" value="1"/>
</dbReference>
<keyword evidence="4" id="KW-0235">DNA replication</keyword>
<dbReference type="CDD" id="cd00009">
    <property type="entry name" value="AAA"/>
    <property type="match status" value="1"/>
</dbReference>
<sequence length="429" mass="47977">MEAPLAERIRPKSLQEYISQSHLVGENGSLTNQISRGIIPSLILWGPPGTGKTTLAQIMANESQRPFYELSAINSGVKDIRDVIDKAKQSGGLFTAKNPILFIDEIHRFSKSQQDSLLAAVEKGWVTLIGATTENPSFEVIPALLSRCQVYVLNAFTREDLESLLDRAIKTDTILKTKNIELKETEALLRLSGGDGRKLLNIFELVINASDSSIESASIEITNEKVMQLVQKNTVLYDKTGEQHYDIVSAFIKSIRGSDPNGAVYWLARMIEGGEDVKFIARRMLILASEDIGNANPTALIMANNTFQAVTTIGYPESRIILSQCAIYLATSAKSNASYIAIGKAQQIVKQTGDLPVPLHLRNAPTKLMKELGYGEEYKYSHDYANNFAEQEFLPTEISETRFFEPGENAREKELRQFLRNRWKDKYDY</sequence>
<dbReference type="Gene3D" id="3.40.50.300">
    <property type="entry name" value="P-loop containing nucleotide triphosphate hydrolases"/>
    <property type="match status" value="1"/>
</dbReference>
<dbReference type="CDD" id="cd18139">
    <property type="entry name" value="HLD_clamp_RarA"/>
    <property type="match status" value="1"/>
</dbReference>
<keyword evidence="6" id="KW-0067">ATP-binding</keyword>
<evidence type="ECO:0000256" key="5">
    <source>
        <dbReference type="ARBA" id="ARBA00022741"/>
    </source>
</evidence>
<dbReference type="FunFam" id="3.40.50.300:FF:000137">
    <property type="entry name" value="Replication-associated recombination protein A"/>
    <property type="match status" value="1"/>
</dbReference>
<dbReference type="PANTHER" id="PTHR13779:SF7">
    <property type="entry name" value="ATPASE WRNIP1"/>
    <property type="match status" value="1"/>
</dbReference>
<dbReference type="InterPro" id="IPR051314">
    <property type="entry name" value="AAA_ATPase_RarA/MGS1/WRNIP1"/>
</dbReference>
<dbReference type="InterPro" id="IPR008921">
    <property type="entry name" value="DNA_pol3_clamp-load_cplx_C"/>
</dbReference>
<dbReference type="FunFam" id="1.20.272.10:FF:000001">
    <property type="entry name" value="Putative AAA family ATPase"/>
    <property type="match status" value="1"/>
</dbReference>
<dbReference type="AlphaFoldDB" id="A0A1M6FXI8"/>
<dbReference type="GO" id="GO:0005524">
    <property type="term" value="F:ATP binding"/>
    <property type="evidence" value="ECO:0007669"/>
    <property type="project" value="UniProtKB-KW"/>
</dbReference>
<keyword evidence="9" id="KW-1185">Reference proteome</keyword>
<name>A0A1M6FXI8_9FLAO</name>
<dbReference type="GO" id="GO:0017116">
    <property type="term" value="F:single-stranded DNA helicase activity"/>
    <property type="evidence" value="ECO:0007669"/>
    <property type="project" value="TreeGrafter"/>
</dbReference>
<evidence type="ECO:0000313" key="9">
    <source>
        <dbReference type="Proteomes" id="UP000184488"/>
    </source>
</evidence>
<dbReference type="Proteomes" id="UP000184488">
    <property type="component" value="Unassembled WGS sequence"/>
</dbReference>
<protein>
    <recommendedName>
        <fullName evidence="3">Replication-associated recombination protein A</fullName>
    </recommendedName>
</protein>
<dbReference type="GO" id="GO:0016887">
    <property type="term" value="F:ATP hydrolysis activity"/>
    <property type="evidence" value="ECO:0007669"/>
    <property type="project" value="InterPro"/>
</dbReference>
<dbReference type="GO" id="GO:0008047">
    <property type="term" value="F:enzyme activator activity"/>
    <property type="evidence" value="ECO:0007669"/>
    <property type="project" value="TreeGrafter"/>
</dbReference>
<comment type="function">
    <text evidence="1">DNA-dependent ATPase that plays important roles in cellular responses to stalled DNA replication processes.</text>
</comment>
<dbReference type="EMBL" id="FQZI01000004">
    <property type="protein sequence ID" value="SHJ02350.1"/>
    <property type="molecule type" value="Genomic_DNA"/>
</dbReference>
<keyword evidence="5" id="KW-0547">Nucleotide-binding</keyword>
<dbReference type="PANTHER" id="PTHR13779">
    <property type="entry name" value="WERNER HELICASE-INTERACTING PROTEIN 1 FAMILY MEMBER"/>
    <property type="match status" value="1"/>
</dbReference>
<dbReference type="InterPro" id="IPR021886">
    <property type="entry name" value="MgsA_C"/>
</dbReference>
<gene>
    <name evidence="8" type="ORF">SAMN05444363_2396</name>
</gene>
<dbReference type="InterPro" id="IPR027417">
    <property type="entry name" value="P-loop_NTPase"/>
</dbReference>
<dbReference type="Gene3D" id="1.20.272.10">
    <property type="match status" value="1"/>
</dbReference>
<dbReference type="Gene3D" id="1.10.3710.10">
    <property type="entry name" value="DNA polymerase III clamp loader subunits, C-terminal domain"/>
    <property type="match status" value="1"/>
</dbReference>
<dbReference type="SUPFAM" id="SSF52540">
    <property type="entry name" value="P-loop containing nucleoside triphosphate hydrolases"/>
    <property type="match status" value="1"/>
</dbReference>
<organism evidence="8 9">
    <name type="scientific">Flavobacterium terrae</name>
    <dbReference type="NCBI Taxonomy" id="415425"/>
    <lineage>
        <taxon>Bacteria</taxon>
        <taxon>Pseudomonadati</taxon>
        <taxon>Bacteroidota</taxon>
        <taxon>Flavobacteriia</taxon>
        <taxon>Flavobacteriales</taxon>
        <taxon>Flavobacteriaceae</taxon>
        <taxon>Flavobacterium</taxon>
    </lineage>
</organism>
<evidence type="ECO:0000256" key="3">
    <source>
        <dbReference type="ARBA" id="ARBA00020776"/>
    </source>
</evidence>
<dbReference type="Pfam" id="PF12002">
    <property type="entry name" value="MgsA_C"/>
    <property type="match status" value="1"/>
</dbReference>
<accession>A0A1M6FXI8</accession>
<dbReference type="GO" id="GO:0003677">
    <property type="term" value="F:DNA binding"/>
    <property type="evidence" value="ECO:0007669"/>
    <property type="project" value="InterPro"/>
</dbReference>
<evidence type="ECO:0000256" key="2">
    <source>
        <dbReference type="ARBA" id="ARBA00008959"/>
    </source>
</evidence>
<dbReference type="InterPro" id="IPR003593">
    <property type="entry name" value="AAA+_ATPase"/>
</dbReference>